<comment type="caution">
    <text evidence="2">The sequence shown here is derived from an EMBL/GenBank/DDBJ whole genome shotgun (WGS) entry which is preliminary data.</text>
</comment>
<feature type="chain" id="PRO_5046860890" evidence="1">
    <location>
        <begin position="22"/>
        <end position="513"/>
    </location>
</feature>
<keyword evidence="3" id="KW-1185">Reference proteome</keyword>
<name>A0ABT1QV92_9GAMM</name>
<evidence type="ECO:0000313" key="2">
    <source>
        <dbReference type="EMBL" id="MCQ4166207.1"/>
    </source>
</evidence>
<dbReference type="EMBL" id="JANFQO010000015">
    <property type="protein sequence ID" value="MCQ4166207.1"/>
    <property type="molecule type" value="Genomic_DNA"/>
</dbReference>
<evidence type="ECO:0000256" key="1">
    <source>
        <dbReference type="SAM" id="SignalP"/>
    </source>
</evidence>
<reference evidence="2" key="1">
    <citation type="submission" date="2022-07" db="EMBL/GenBank/DDBJ databases">
        <title>Tahibacter sp., a new gammaproteobacterium isolated from the silt sample collected at pig farm.</title>
        <authorList>
            <person name="Chen H."/>
        </authorList>
    </citation>
    <scope>NUCLEOTIDE SEQUENCE</scope>
    <source>
        <strain evidence="2">P2K</strain>
    </source>
</reference>
<evidence type="ECO:0000313" key="3">
    <source>
        <dbReference type="Proteomes" id="UP001165498"/>
    </source>
</evidence>
<proteinExistence type="predicted"/>
<keyword evidence="1" id="KW-0732">Signal</keyword>
<organism evidence="2 3">
    <name type="scientific">Tahibacter harae</name>
    <dbReference type="NCBI Taxonomy" id="2963937"/>
    <lineage>
        <taxon>Bacteria</taxon>
        <taxon>Pseudomonadati</taxon>
        <taxon>Pseudomonadota</taxon>
        <taxon>Gammaproteobacteria</taxon>
        <taxon>Lysobacterales</taxon>
        <taxon>Rhodanobacteraceae</taxon>
        <taxon>Tahibacter</taxon>
    </lineage>
</organism>
<sequence length="513" mass="54455">MKILRTLLGCFTLLLAGLDDAGAVVLNSRGEGQLLIFPYYSTAAGNSTLLTLTNYRQQPKVLRVRIAEGENAQDVRSFHVYMAPYDVWTGVLFDRGDGAAPGLTTSDASCTVPALRESTSLPQLPGGLRYVPLQDGLADAGSADPARLREGFVEVLEVASIRQPSLTASAVTPRGDRLRDCAALLAAWEAPGGYWRADPLKDLANPTGGIGGEISIVNVAAGTVFGLAPVAIDDFRVDPADQPRGSLSSVALHAQLISREPPLSMLALTDPARSIVSADVIADGRPRRLSYPAPQRAVDAVSAVLMLSRAEAVFEQDAAIGSRTSYVLTYPTRPLYTDVQYTGQQTGVAPFPARFQGRVPLDRTLGMRFNLLNRESYIEVLGGPPDDGCGFTCPPPLQARLPGTAVEVLAPGGTPDPQLGTRLHADIGYGANPLPTATNGWLQLHADRFGGQHNQLRPSLEGYSLRGLPLIGTRVITYVNDDIGGGVRANYSTALPMSGYTQCVDAQAQPCAP</sequence>
<protein>
    <submittedName>
        <fullName evidence="2">Uncharacterized protein</fullName>
    </submittedName>
</protein>
<dbReference type="Proteomes" id="UP001165498">
    <property type="component" value="Unassembled WGS sequence"/>
</dbReference>
<feature type="signal peptide" evidence="1">
    <location>
        <begin position="1"/>
        <end position="21"/>
    </location>
</feature>
<gene>
    <name evidence="2" type="ORF">NM961_15915</name>
</gene>
<dbReference type="RefSeq" id="WP_255915399.1">
    <property type="nucleotide sequence ID" value="NZ_JANFQO010000015.1"/>
</dbReference>
<accession>A0ABT1QV92</accession>